<proteinExistence type="predicted"/>
<dbReference type="InterPro" id="IPR036894">
    <property type="entry name" value="YbaB-like_sf"/>
</dbReference>
<dbReference type="SUPFAM" id="SSF82607">
    <property type="entry name" value="YbaB-like"/>
    <property type="match status" value="1"/>
</dbReference>
<name>A0A5C7XR42_9MYCO</name>
<dbReference type="Gene3D" id="3.30.1310.10">
    <property type="entry name" value="Nucleoid-associated protein YbaB-like domain"/>
    <property type="match status" value="1"/>
</dbReference>
<protein>
    <submittedName>
        <fullName evidence="2">YbaB/EbfC family DNA-binding protein</fullName>
    </submittedName>
</protein>
<dbReference type="GO" id="GO:0003677">
    <property type="term" value="F:DNA binding"/>
    <property type="evidence" value="ECO:0007669"/>
    <property type="project" value="UniProtKB-KW"/>
</dbReference>
<dbReference type="RefSeq" id="WP_276762814.1">
    <property type="nucleotide sequence ID" value="NZ_SSGD01000137.1"/>
</dbReference>
<accession>A0A5C7XR42</accession>
<reference evidence="2 3" key="1">
    <citation type="submission" date="2018-09" db="EMBL/GenBank/DDBJ databases">
        <title>Metagenome Assembled Genomes from an Advanced Water Purification Facility.</title>
        <authorList>
            <person name="Stamps B.W."/>
            <person name="Spear J.R."/>
        </authorList>
    </citation>
    <scope>NUCLEOTIDE SEQUENCE [LARGE SCALE GENOMIC DNA]</scope>
    <source>
        <strain evidence="2">Bin_29_2</strain>
    </source>
</reference>
<dbReference type="Pfam" id="PF02575">
    <property type="entry name" value="YbaB_DNA_bd"/>
    <property type="match status" value="1"/>
</dbReference>
<feature type="region of interest" description="Disordered" evidence="1">
    <location>
        <begin position="105"/>
        <end position="128"/>
    </location>
</feature>
<organism evidence="2 3">
    <name type="scientific">Mycolicibacter arupensis</name>
    <dbReference type="NCBI Taxonomy" id="342002"/>
    <lineage>
        <taxon>Bacteria</taxon>
        <taxon>Bacillati</taxon>
        <taxon>Actinomycetota</taxon>
        <taxon>Actinomycetes</taxon>
        <taxon>Mycobacteriales</taxon>
        <taxon>Mycobacteriaceae</taxon>
        <taxon>Mycolicibacter</taxon>
    </lineage>
</organism>
<dbReference type="AlphaFoldDB" id="A0A5C7XR42"/>
<evidence type="ECO:0000313" key="3">
    <source>
        <dbReference type="Proteomes" id="UP000321797"/>
    </source>
</evidence>
<dbReference type="Proteomes" id="UP000321797">
    <property type="component" value="Unassembled WGS sequence"/>
</dbReference>
<keyword evidence="2" id="KW-0238">DNA-binding</keyword>
<evidence type="ECO:0000313" key="2">
    <source>
        <dbReference type="EMBL" id="TXI51860.1"/>
    </source>
</evidence>
<dbReference type="InterPro" id="IPR004401">
    <property type="entry name" value="YbaB/EbfC"/>
</dbReference>
<evidence type="ECO:0000256" key="1">
    <source>
        <dbReference type="SAM" id="MobiDB-lite"/>
    </source>
</evidence>
<dbReference type="EMBL" id="SSGD01000137">
    <property type="protein sequence ID" value="TXI51860.1"/>
    <property type="molecule type" value="Genomic_DNA"/>
</dbReference>
<comment type="caution">
    <text evidence="2">The sequence shown here is derived from an EMBL/GenBank/DDBJ whole genome shotgun (WGS) entry which is preliminary data.</text>
</comment>
<sequence>MTTYEYPGFNDDAELTKQMLHRIERMSKALDKLRQGWDSIVVEASGDDGAVELSVDHRGRLMSLSLADGCTQRYTNIALEELITATIRSAVAAAEEELQAVDEAATLDNDIFGTESGDSTGEPDQRSA</sequence>
<gene>
    <name evidence="2" type="ORF">E6Q54_19600</name>
</gene>